<dbReference type="EMBL" id="JANIIK010000113">
    <property type="protein sequence ID" value="KAJ3592395.1"/>
    <property type="molecule type" value="Genomic_DNA"/>
</dbReference>
<dbReference type="PANTHER" id="PTHR22968">
    <property type="entry name" value="PROTEIN KINASE C, MU"/>
    <property type="match status" value="1"/>
</dbReference>
<comment type="caution">
    <text evidence="3">The sequence shown here is derived from an EMBL/GenBank/DDBJ whole genome shotgun (WGS) entry which is preliminary data.</text>
</comment>
<evidence type="ECO:0000256" key="1">
    <source>
        <dbReference type="SAM" id="MobiDB-lite"/>
    </source>
</evidence>
<feature type="region of interest" description="Disordered" evidence="1">
    <location>
        <begin position="17"/>
        <end position="37"/>
    </location>
</feature>
<dbReference type="OrthoDB" id="10252171at2759"/>
<dbReference type="InterPro" id="IPR011009">
    <property type="entry name" value="Kinase-like_dom_sf"/>
</dbReference>
<dbReference type="GO" id="GO:0004674">
    <property type="term" value="F:protein serine/threonine kinase activity"/>
    <property type="evidence" value="ECO:0007669"/>
    <property type="project" value="UniProtKB-KW"/>
</dbReference>
<accession>A0A9Q0DPA8</accession>
<evidence type="ECO:0000313" key="4">
    <source>
        <dbReference type="Proteomes" id="UP001148018"/>
    </source>
</evidence>
<dbReference type="Gene3D" id="3.30.200.20">
    <property type="entry name" value="Phosphorylase Kinase, domain 1"/>
    <property type="match status" value="1"/>
</dbReference>
<proteinExistence type="predicted"/>
<dbReference type="InterPro" id="IPR000719">
    <property type="entry name" value="Prot_kinase_dom"/>
</dbReference>
<sequence length="195" mass="21161">MNSDIISVNTSGILNNRLPQRAGAHGGERSDGTSYPGILPAQGDWYPGHLPPLKFTRTSGRSVAIKVIDKRHFSTNQEGQLQNEVTILQNLSHLGVVAMEAMFETAEHVFVVMEKLHGDMLEVILSSIRPGLQTLSREDVSGFVFGRPNRPRYLQRRGVGGRLAREGPLIKGASASVLCPLAALIATLPAGSLWE</sequence>
<evidence type="ECO:0000313" key="3">
    <source>
        <dbReference type="EMBL" id="KAJ3592395.1"/>
    </source>
</evidence>
<dbReference type="GO" id="GO:0005524">
    <property type="term" value="F:ATP binding"/>
    <property type="evidence" value="ECO:0007669"/>
    <property type="project" value="InterPro"/>
</dbReference>
<dbReference type="Pfam" id="PF00069">
    <property type="entry name" value="Pkinase"/>
    <property type="match status" value="1"/>
</dbReference>
<gene>
    <name evidence="3" type="ORF">NHX12_007522</name>
</gene>
<name>A0A9Q0DPA8_9TELE</name>
<feature type="domain" description="Protein kinase" evidence="2">
    <location>
        <begin position="20"/>
        <end position="195"/>
    </location>
</feature>
<dbReference type="GO" id="GO:0035556">
    <property type="term" value="P:intracellular signal transduction"/>
    <property type="evidence" value="ECO:0007669"/>
    <property type="project" value="TreeGrafter"/>
</dbReference>
<keyword evidence="4" id="KW-1185">Reference proteome</keyword>
<dbReference type="PROSITE" id="PS50011">
    <property type="entry name" value="PROTEIN_KINASE_DOM"/>
    <property type="match status" value="1"/>
</dbReference>
<dbReference type="AlphaFoldDB" id="A0A9Q0DPA8"/>
<dbReference type="GO" id="GO:0005829">
    <property type="term" value="C:cytosol"/>
    <property type="evidence" value="ECO:0007669"/>
    <property type="project" value="TreeGrafter"/>
</dbReference>
<dbReference type="Proteomes" id="UP001148018">
    <property type="component" value="Unassembled WGS sequence"/>
</dbReference>
<dbReference type="GO" id="GO:0007200">
    <property type="term" value="P:phospholipase C-activating G protein-coupled receptor signaling pathway"/>
    <property type="evidence" value="ECO:0007669"/>
    <property type="project" value="TreeGrafter"/>
</dbReference>
<protein>
    <recommendedName>
        <fullName evidence="2">Protein kinase domain-containing protein</fullName>
    </recommendedName>
</protein>
<evidence type="ECO:0000259" key="2">
    <source>
        <dbReference type="PROSITE" id="PS50011"/>
    </source>
</evidence>
<dbReference type="SUPFAM" id="SSF56112">
    <property type="entry name" value="Protein kinase-like (PK-like)"/>
    <property type="match status" value="1"/>
</dbReference>
<organism evidence="3 4">
    <name type="scientific">Muraenolepis orangiensis</name>
    <name type="common">Patagonian moray cod</name>
    <dbReference type="NCBI Taxonomy" id="630683"/>
    <lineage>
        <taxon>Eukaryota</taxon>
        <taxon>Metazoa</taxon>
        <taxon>Chordata</taxon>
        <taxon>Craniata</taxon>
        <taxon>Vertebrata</taxon>
        <taxon>Euteleostomi</taxon>
        <taxon>Actinopterygii</taxon>
        <taxon>Neopterygii</taxon>
        <taxon>Teleostei</taxon>
        <taxon>Neoteleostei</taxon>
        <taxon>Acanthomorphata</taxon>
        <taxon>Zeiogadaria</taxon>
        <taxon>Gadariae</taxon>
        <taxon>Gadiformes</taxon>
        <taxon>Muraenolepidoidei</taxon>
        <taxon>Muraenolepididae</taxon>
        <taxon>Muraenolepis</taxon>
    </lineage>
</organism>
<reference evidence="3" key="1">
    <citation type="submission" date="2022-07" db="EMBL/GenBank/DDBJ databases">
        <title>Chromosome-level genome of Muraenolepis orangiensis.</title>
        <authorList>
            <person name="Kim J."/>
        </authorList>
    </citation>
    <scope>NUCLEOTIDE SEQUENCE</scope>
    <source>
        <strain evidence="3">KU_S4_2022</strain>
        <tissue evidence="3">Muscle</tissue>
    </source>
</reference>
<dbReference type="GO" id="GO:0008270">
    <property type="term" value="F:zinc ion binding"/>
    <property type="evidence" value="ECO:0007669"/>
    <property type="project" value="UniProtKB-KW"/>
</dbReference>
<dbReference type="PANTHER" id="PTHR22968:SF25">
    <property type="entry name" value="PROTEIN KINASE C"/>
    <property type="match status" value="1"/>
</dbReference>